<dbReference type="Proteomes" id="UP000756132">
    <property type="component" value="Chromosome 13"/>
</dbReference>
<dbReference type="RefSeq" id="XP_047769281.1">
    <property type="nucleotide sequence ID" value="XM_047913562.1"/>
</dbReference>
<proteinExistence type="predicted"/>
<dbReference type="EMBL" id="CP090175">
    <property type="protein sequence ID" value="UJO24915.1"/>
    <property type="molecule type" value="Genomic_DNA"/>
</dbReference>
<evidence type="ECO:0008006" key="3">
    <source>
        <dbReference type="Google" id="ProtNLM"/>
    </source>
</evidence>
<protein>
    <recommendedName>
        <fullName evidence="3">F-box domain-containing protein</fullName>
    </recommendedName>
</protein>
<dbReference type="InterPro" id="IPR032675">
    <property type="entry name" value="LRR_dom_sf"/>
</dbReference>
<name>A0A9Q8PLU9_PASFU</name>
<gene>
    <name evidence="1" type="ORF">CLAFUR5_14414</name>
</gene>
<evidence type="ECO:0000313" key="1">
    <source>
        <dbReference type="EMBL" id="UJO24915.1"/>
    </source>
</evidence>
<reference evidence="1" key="2">
    <citation type="journal article" date="2022" name="Microb. Genom.">
        <title>A chromosome-scale genome assembly of the tomato pathogen Cladosporium fulvum reveals a compartmentalized genome architecture and the presence of a dispensable chromosome.</title>
        <authorList>
            <person name="Zaccaron A.Z."/>
            <person name="Chen L.H."/>
            <person name="Samaras A."/>
            <person name="Stergiopoulos I."/>
        </authorList>
    </citation>
    <scope>NUCLEOTIDE SEQUENCE</scope>
    <source>
        <strain evidence="1">Race5_Kim</strain>
    </source>
</reference>
<dbReference type="GeneID" id="71994292"/>
<dbReference type="OrthoDB" id="5279008at2759"/>
<keyword evidence="2" id="KW-1185">Reference proteome</keyword>
<dbReference type="AlphaFoldDB" id="A0A9Q8PLU9"/>
<dbReference type="Gene3D" id="3.80.10.10">
    <property type="entry name" value="Ribonuclease Inhibitor"/>
    <property type="match status" value="1"/>
</dbReference>
<dbReference type="SUPFAM" id="SSF52047">
    <property type="entry name" value="RNI-like"/>
    <property type="match status" value="1"/>
</dbReference>
<reference evidence="1" key="1">
    <citation type="submission" date="2021-12" db="EMBL/GenBank/DDBJ databases">
        <authorList>
            <person name="Zaccaron A."/>
            <person name="Stergiopoulos I."/>
        </authorList>
    </citation>
    <scope>NUCLEOTIDE SEQUENCE</scope>
    <source>
        <strain evidence="1">Race5_Kim</strain>
    </source>
</reference>
<sequence length="384" mass="42705">MAKAYLATLPPEIFEAVAERLTGRDLKALRLACREACSKVLRVYTRTLFTHHAFFLNSQESVELAVQISRHHVFGPAMKTITFLIEGAYARPDLREAMEVAQRSREAAFRRIKGASSSLSEDYAKYVELYECFHGQLAAQDKQNTFQASGSQITLLQQVFAAIVRTGTLQGVHLANRDTAKTFPIIRAGMGGFSRSGKMHMPSCRDHSPFVLISNALQMACTEASTQFVLPTFTSHCGNWGLPARRLDQLNQFRNIQHLDLEVCAKGRTVEHCIPFGNSLLVAAIDSLKSLKLQVSRCKIGGTVHFTACLLSHEYSTLESLQLRGGIFHGSQLVEFAKRQPKLRRLDLQDVDVTIDRDDIRAMAVGGIDSFLAVEGTRKGITYL</sequence>
<organism evidence="1 2">
    <name type="scientific">Passalora fulva</name>
    <name type="common">Tomato leaf mold</name>
    <name type="synonym">Cladosporium fulvum</name>
    <dbReference type="NCBI Taxonomy" id="5499"/>
    <lineage>
        <taxon>Eukaryota</taxon>
        <taxon>Fungi</taxon>
        <taxon>Dikarya</taxon>
        <taxon>Ascomycota</taxon>
        <taxon>Pezizomycotina</taxon>
        <taxon>Dothideomycetes</taxon>
        <taxon>Dothideomycetidae</taxon>
        <taxon>Mycosphaerellales</taxon>
        <taxon>Mycosphaerellaceae</taxon>
        <taxon>Fulvia</taxon>
    </lineage>
</organism>
<dbReference type="KEGG" id="ffu:CLAFUR5_14414"/>
<accession>A0A9Q8PLU9</accession>
<evidence type="ECO:0000313" key="2">
    <source>
        <dbReference type="Proteomes" id="UP000756132"/>
    </source>
</evidence>